<dbReference type="RefSeq" id="XP_066074936.1">
    <property type="nucleotide sequence ID" value="XM_066218839.1"/>
</dbReference>
<dbReference type="EMBL" id="CP144100">
    <property type="protein sequence ID" value="WWC88173.1"/>
    <property type="molecule type" value="Genomic_DNA"/>
</dbReference>
<organism evidence="1 2">
    <name type="scientific">Kwoniella dendrophila CBS 6074</name>
    <dbReference type="NCBI Taxonomy" id="1295534"/>
    <lineage>
        <taxon>Eukaryota</taxon>
        <taxon>Fungi</taxon>
        <taxon>Dikarya</taxon>
        <taxon>Basidiomycota</taxon>
        <taxon>Agaricomycotina</taxon>
        <taxon>Tremellomycetes</taxon>
        <taxon>Tremellales</taxon>
        <taxon>Cryptococcaceae</taxon>
        <taxon>Kwoniella</taxon>
    </lineage>
</organism>
<dbReference type="Proteomes" id="UP001355207">
    <property type="component" value="Chromosome 3"/>
</dbReference>
<evidence type="ECO:0000313" key="1">
    <source>
        <dbReference type="EMBL" id="WWC88173.1"/>
    </source>
</evidence>
<proteinExistence type="predicted"/>
<keyword evidence="2" id="KW-1185">Reference proteome</keyword>
<sequence>MSEGMDSRFLKQRAKESKLIRFAQLLDKIGAIQSQIISAAEAIRSGHTCIIELPSSAKNMVKNKNMYNGMNIHFPIIFDDGLKWLLRVRQCHNGQPPLEIQQFITRVKLQVWNY</sequence>
<accession>A0AAX4JTG1</accession>
<gene>
    <name evidence="1" type="ORF">L201_003078</name>
</gene>
<reference evidence="1 2" key="1">
    <citation type="submission" date="2024-01" db="EMBL/GenBank/DDBJ databases">
        <title>Comparative genomics of Cryptococcus and Kwoniella reveals pathogenesis evolution and contrasting modes of karyotype evolution via chromosome fusion or intercentromeric recombination.</title>
        <authorList>
            <person name="Coelho M.A."/>
            <person name="David-Palma M."/>
            <person name="Shea T."/>
            <person name="Bowers K."/>
            <person name="McGinley-Smith S."/>
            <person name="Mohammad A.W."/>
            <person name="Gnirke A."/>
            <person name="Yurkov A.M."/>
            <person name="Nowrousian M."/>
            <person name="Sun S."/>
            <person name="Cuomo C.A."/>
            <person name="Heitman J."/>
        </authorList>
    </citation>
    <scope>NUCLEOTIDE SEQUENCE [LARGE SCALE GENOMIC DNA]</scope>
    <source>
        <strain evidence="1 2">CBS 6074</strain>
    </source>
</reference>
<dbReference type="AlphaFoldDB" id="A0AAX4JTG1"/>
<protein>
    <submittedName>
        <fullName evidence="1">Uncharacterized protein</fullName>
    </submittedName>
</protein>
<dbReference type="GeneID" id="91093749"/>
<name>A0AAX4JTG1_9TREE</name>
<evidence type="ECO:0000313" key="2">
    <source>
        <dbReference type="Proteomes" id="UP001355207"/>
    </source>
</evidence>